<dbReference type="HOGENOM" id="CLU_3106711_0_0_1"/>
<evidence type="ECO:0000313" key="1">
    <source>
        <dbReference type="EMBL" id="KIK02848.1"/>
    </source>
</evidence>
<name>A0A0C9Y414_9AGAR</name>
<gene>
    <name evidence="1" type="ORF">K443DRAFT_677304</name>
</gene>
<accession>A0A0C9Y414</accession>
<dbReference type="AlphaFoldDB" id="A0A0C9Y414"/>
<reference evidence="2" key="2">
    <citation type="submission" date="2015-01" db="EMBL/GenBank/DDBJ databases">
        <title>Evolutionary Origins and Diversification of the Mycorrhizal Mutualists.</title>
        <authorList>
            <consortium name="DOE Joint Genome Institute"/>
            <consortium name="Mycorrhizal Genomics Consortium"/>
            <person name="Kohler A."/>
            <person name="Kuo A."/>
            <person name="Nagy L.G."/>
            <person name="Floudas D."/>
            <person name="Copeland A."/>
            <person name="Barry K.W."/>
            <person name="Cichocki N."/>
            <person name="Veneault-Fourrey C."/>
            <person name="LaButti K."/>
            <person name="Lindquist E.A."/>
            <person name="Lipzen A."/>
            <person name="Lundell T."/>
            <person name="Morin E."/>
            <person name="Murat C."/>
            <person name="Riley R."/>
            <person name="Ohm R."/>
            <person name="Sun H."/>
            <person name="Tunlid A."/>
            <person name="Henrissat B."/>
            <person name="Grigoriev I.V."/>
            <person name="Hibbett D.S."/>
            <person name="Martin F."/>
        </authorList>
    </citation>
    <scope>NUCLEOTIDE SEQUENCE [LARGE SCALE GENOMIC DNA]</scope>
    <source>
        <strain evidence="2">LaAM-08-1</strain>
    </source>
</reference>
<protein>
    <submittedName>
        <fullName evidence="1">Uncharacterized protein</fullName>
    </submittedName>
</protein>
<dbReference type="Proteomes" id="UP000054477">
    <property type="component" value="Unassembled WGS sequence"/>
</dbReference>
<keyword evidence="2" id="KW-1185">Reference proteome</keyword>
<reference evidence="1 2" key="1">
    <citation type="submission" date="2014-04" db="EMBL/GenBank/DDBJ databases">
        <authorList>
            <consortium name="DOE Joint Genome Institute"/>
            <person name="Kuo A."/>
            <person name="Kohler A."/>
            <person name="Nagy L.G."/>
            <person name="Floudas D."/>
            <person name="Copeland A."/>
            <person name="Barry K.W."/>
            <person name="Cichocki N."/>
            <person name="Veneault-Fourrey C."/>
            <person name="LaButti K."/>
            <person name="Lindquist E.A."/>
            <person name="Lipzen A."/>
            <person name="Lundell T."/>
            <person name="Morin E."/>
            <person name="Murat C."/>
            <person name="Sun H."/>
            <person name="Tunlid A."/>
            <person name="Henrissat B."/>
            <person name="Grigoriev I.V."/>
            <person name="Hibbett D.S."/>
            <person name="Martin F."/>
            <person name="Nordberg H.P."/>
            <person name="Cantor M.N."/>
            <person name="Hua S.X."/>
        </authorList>
    </citation>
    <scope>NUCLEOTIDE SEQUENCE [LARGE SCALE GENOMIC DNA]</scope>
    <source>
        <strain evidence="1 2">LaAM-08-1</strain>
    </source>
</reference>
<evidence type="ECO:0000313" key="2">
    <source>
        <dbReference type="Proteomes" id="UP000054477"/>
    </source>
</evidence>
<dbReference type="EMBL" id="KN838587">
    <property type="protein sequence ID" value="KIK02848.1"/>
    <property type="molecule type" value="Genomic_DNA"/>
</dbReference>
<sequence>MTRLAVHSLLTFSTQASMDQCPISSEPNPLPTIRDELQLIDMWKHRTNCSF</sequence>
<organism evidence="1 2">
    <name type="scientific">Laccaria amethystina LaAM-08-1</name>
    <dbReference type="NCBI Taxonomy" id="1095629"/>
    <lineage>
        <taxon>Eukaryota</taxon>
        <taxon>Fungi</taxon>
        <taxon>Dikarya</taxon>
        <taxon>Basidiomycota</taxon>
        <taxon>Agaricomycotina</taxon>
        <taxon>Agaricomycetes</taxon>
        <taxon>Agaricomycetidae</taxon>
        <taxon>Agaricales</taxon>
        <taxon>Agaricineae</taxon>
        <taxon>Hydnangiaceae</taxon>
        <taxon>Laccaria</taxon>
    </lineage>
</organism>
<proteinExistence type="predicted"/>